<sequence>MKKLFIGAAMLAAVITACSKKDDTNTGSGNPDNNTPVPGVTKKDTLAVYKDIEFDISPDKDKYGVAFSTKEGKVYLRKNLPADGSKIDLVFADVDPAMLFFSSPDNKNLTVKITGATTTLFRNYPSANELDPAKFDTLSHVAALNNLFTAADNGSFPMTYKGLVLFKNAAGKFGVMKVTAINAERVQVTIKTQL</sequence>
<evidence type="ECO:0000256" key="1">
    <source>
        <dbReference type="SAM" id="MobiDB-lite"/>
    </source>
</evidence>
<evidence type="ECO:0000313" key="2">
    <source>
        <dbReference type="EMBL" id="NSL85453.1"/>
    </source>
</evidence>
<comment type="caution">
    <text evidence="2">The sequence shown here is derived from an EMBL/GenBank/DDBJ whole genome shotgun (WGS) entry which is preliminary data.</text>
</comment>
<dbReference type="Proteomes" id="UP000281028">
    <property type="component" value="Unassembled WGS sequence"/>
</dbReference>
<reference evidence="2" key="1">
    <citation type="submission" date="2020-05" db="EMBL/GenBank/DDBJ databases">
        <title>Chitinophaga laudate sp. nov., isolated from a tropical peat swamp.</title>
        <authorList>
            <person name="Goh C.B.S."/>
            <person name="Lee M.S."/>
            <person name="Parimannan S."/>
            <person name="Pasbakhsh P."/>
            <person name="Yule C.M."/>
            <person name="Rajandas H."/>
            <person name="Loke S."/>
            <person name="Croft L."/>
            <person name="Tan J.B.L."/>
        </authorList>
    </citation>
    <scope>NUCLEOTIDE SEQUENCE</scope>
    <source>
        <strain evidence="2">Mgbs1</strain>
    </source>
</reference>
<dbReference type="RefSeq" id="WP_160716118.1">
    <property type="nucleotide sequence ID" value="NZ_JAABOK010000011.1"/>
</dbReference>
<accession>A0A9Q5CV80</accession>
<dbReference type="EMBL" id="RIAR02000001">
    <property type="protein sequence ID" value="NSL85453.1"/>
    <property type="molecule type" value="Genomic_DNA"/>
</dbReference>
<protein>
    <submittedName>
        <fullName evidence="2">Uncharacterized protein</fullName>
    </submittedName>
</protein>
<organism evidence="2 3">
    <name type="scientific">Chitinophaga solisilvae</name>
    <dbReference type="NCBI Taxonomy" id="1233460"/>
    <lineage>
        <taxon>Bacteria</taxon>
        <taxon>Pseudomonadati</taxon>
        <taxon>Bacteroidota</taxon>
        <taxon>Chitinophagia</taxon>
        <taxon>Chitinophagales</taxon>
        <taxon>Chitinophagaceae</taxon>
        <taxon>Chitinophaga</taxon>
    </lineage>
</organism>
<name>A0A9Q5CV80_9BACT</name>
<feature type="region of interest" description="Disordered" evidence="1">
    <location>
        <begin position="21"/>
        <end position="41"/>
    </location>
</feature>
<proteinExistence type="predicted"/>
<feature type="compositionally biased region" description="Polar residues" evidence="1">
    <location>
        <begin position="25"/>
        <end position="36"/>
    </location>
</feature>
<evidence type="ECO:0000313" key="3">
    <source>
        <dbReference type="Proteomes" id="UP000281028"/>
    </source>
</evidence>
<gene>
    <name evidence="2" type="ORF">ECE50_001330</name>
</gene>
<dbReference type="AlphaFoldDB" id="A0A9Q5CV80"/>
<keyword evidence="3" id="KW-1185">Reference proteome</keyword>
<dbReference type="PROSITE" id="PS51257">
    <property type="entry name" value="PROKAR_LIPOPROTEIN"/>
    <property type="match status" value="1"/>
</dbReference>